<sequence>MKQPARAPQGKTKAPKDKRKSREDMNQKSRDQKQDKKHRGNASGSRANPVAQNQNKATDSQPKDPRIGSKKPIPLGNDAAAAKPASAKPVKEKKVKETAEKQPKLSPQEELTQLENSERLDGLLDRLENGETLPAEEQAWLDLTLDRIDVLMEQLGIELGDDDDGDEAQEDMYRLLKGGN</sequence>
<keyword evidence="1 3" id="KW-0343">GTPase activation</keyword>
<gene>
    <name evidence="3 5" type="primary">yihI</name>
    <name evidence="5" type="ORF">N5923_03745</name>
</gene>
<evidence type="ECO:0000313" key="6">
    <source>
        <dbReference type="Proteomes" id="UP001064262"/>
    </source>
</evidence>
<comment type="similarity">
    <text evidence="3">Belongs to the YihI family.</text>
</comment>
<dbReference type="GO" id="GO:0042254">
    <property type="term" value="P:ribosome biogenesis"/>
    <property type="evidence" value="ECO:0007669"/>
    <property type="project" value="UniProtKB-KW"/>
</dbReference>
<proteinExistence type="inferred from homology"/>
<evidence type="ECO:0000256" key="3">
    <source>
        <dbReference type="HAMAP-Rule" id="MF_01058"/>
    </source>
</evidence>
<evidence type="ECO:0000313" key="5">
    <source>
        <dbReference type="EMBL" id="MCU5776613.1"/>
    </source>
</evidence>
<feature type="compositionally biased region" description="Polar residues" evidence="4">
    <location>
        <begin position="42"/>
        <end position="60"/>
    </location>
</feature>
<dbReference type="GO" id="GO:0005096">
    <property type="term" value="F:GTPase activator activity"/>
    <property type="evidence" value="ECO:0007669"/>
    <property type="project" value="UniProtKB-KW"/>
</dbReference>
<comment type="function">
    <text evidence="3">A GTPase-activating protein (GAP) that modifies Der/EngA GTPase function. May play a role in ribosome biogenesis.</text>
</comment>
<name>A0A9J6PLJ0_9GAMM</name>
<dbReference type="HAMAP" id="MF_01058">
    <property type="entry name" value="GAP_YihI"/>
    <property type="match status" value="1"/>
</dbReference>
<feature type="compositionally biased region" description="Low complexity" evidence="4">
    <location>
        <begin position="79"/>
        <end position="88"/>
    </location>
</feature>
<dbReference type="EMBL" id="JAODIM010000035">
    <property type="protein sequence ID" value="MCU5776613.1"/>
    <property type="molecule type" value="Genomic_DNA"/>
</dbReference>
<evidence type="ECO:0000256" key="2">
    <source>
        <dbReference type="ARBA" id="ARBA00022517"/>
    </source>
</evidence>
<comment type="caution">
    <text evidence="5">The sequence shown here is derived from an EMBL/GenBank/DDBJ whole genome shotgun (WGS) entry which is preliminary data.</text>
</comment>
<protein>
    <recommendedName>
        <fullName evidence="3">Der GTPase-activating protein YihI</fullName>
    </recommendedName>
</protein>
<dbReference type="NCBIfam" id="NF003560">
    <property type="entry name" value="PRK05244.1-1"/>
    <property type="match status" value="1"/>
</dbReference>
<dbReference type="RefSeq" id="WP_267142815.1">
    <property type="nucleotide sequence ID" value="NZ_JAODIL010000073.1"/>
</dbReference>
<organism evidence="5 6">
    <name type="scientific">Winslowiella arboricola</name>
    <dbReference type="NCBI Taxonomy" id="2978220"/>
    <lineage>
        <taxon>Bacteria</taxon>
        <taxon>Pseudomonadati</taxon>
        <taxon>Pseudomonadota</taxon>
        <taxon>Gammaproteobacteria</taxon>
        <taxon>Enterobacterales</taxon>
        <taxon>Erwiniaceae</taxon>
        <taxon>Winslowiella</taxon>
    </lineage>
</organism>
<dbReference type="AlphaFoldDB" id="A0A9J6PLJ0"/>
<dbReference type="InterPro" id="IPR007336">
    <property type="entry name" value="YihI"/>
</dbReference>
<feature type="compositionally biased region" description="Basic and acidic residues" evidence="4">
    <location>
        <begin position="20"/>
        <end position="34"/>
    </location>
</feature>
<feature type="region of interest" description="Disordered" evidence="4">
    <location>
        <begin position="1"/>
        <end position="117"/>
    </location>
</feature>
<keyword evidence="6" id="KW-1185">Reference proteome</keyword>
<reference evidence="5" key="1">
    <citation type="submission" date="2022-09" db="EMBL/GenBank/DDBJ databases">
        <title>Winslowiella arboricola sp. nov., isolated from bleeding cankers on broadleaf hosts.</title>
        <authorList>
            <person name="Brady C."/>
            <person name="Kaur S."/>
            <person name="Crampton B."/>
            <person name="Maddock D."/>
            <person name="Arnold D."/>
            <person name="Denman S."/>
        </authorList>
    </citation>
    <scope>NUCLEOTIDE SEQUENCE</scope>
    <source>
        <strain evidence="5">BAC 15a-03b</strain>
    </source>
</reference>
<evidence type="ECO:0000256" key="1">
    <source>
        <dbReference type="ARBA" id="ARBA00022468"/>
    </source>
</evidence>
<dbReference type="Pfam" id="PF04220">
    <property type="entry name" value="YihI"/>
    <property type="match status" value="1"/>
</dbReference>
<feature type="compositionally biased region" description="Basic and acidic residues" evidence="4">
    <location>
        <begin position="89"/>
        <end position="103"/>
    </location>
</feature>
<comment type="subunit">
    <text evidence="3">Interacts with Der.</text>
</comment>
<accession>A0A9J6PLJ0</accession>
<evidence type="ECO:0000256" key="4">
    <source>
        <dbReference type="SAM" id="MobiDB-lite"/>
    </source>
</evidence>
<keyword evidence="2 3" id="KW-0690">Ribosome biogenesis</keyword>
<dbReference type="Proteomes" id="UP001064262">
    <property type="component" value="Unassembled WGS sequence"/>
</dbReference>